<protein>
    <submittedName>
        <fullName evidence="1">Phytanoyl-CoA dioxygenase</fullName>
    </submittedName>
</protein>
<dbReference type="RefSeq" id="WP_138548037.1">
    <property type="nucleotide sequence ID" value="NZ_PNCG01000009.1"/>
</dbReference>
<sequence>MTLKQLQPLVATIIAAPVDAGVVKQPIHALVNALEQESGVSSQADMNTSHGTYTEHGVAISPVQAARCSLEPLRTQVFMQGVAAAINDKVHGDKVVHILYAGTGPFATLLLPYLACHPELPVRVTLMDIHQENIEAVKKLVACWHIGHLVSEYVVADATCWQPDAQSRFDIVISETMTALLRREPQVWIFKNLVRYLQAQGVLIPQVVSLRAWLERAKERVLIDEYFRLDKAAAQRLARDDITDIRGELVIPAQHQSDDHFTLTTDIQVYNHCVLSEGQSSLTVPFSVPPHATCLFAGAHVPFHYANPRQADFIFDFPHDKRLAAHTLPSINDCADLGLIYIKRAFAQCLWAKQNQQPRSLSPCDWQGELFLTQALGIPLDIWFANLFNAPDLASFESRLLQCCPALLCPQQVMEMNRQLLAKLHRQNE</sequence>
<evidence type="ECO:0000313" key="2">
    <source>
        <dbReference type="Proteomes" id="UP000305874"/>
    </source>
</evidence>
<evidence type="ECO:0000313" key="1">
    <source>
        <dbReference type="EMBL" id="TMP87338.1"/>
    </source>
</evidence>
<dbReference type="Gene3D" id="3.40.50.150">
    <property type="entry name" value="Vaccinia Virus protein VP39"/>
    <property type="match status" value="1"/>
</dbReference>
<gene>
    <name evidence="1" type="ORF">CWC05_09635</name>
</gene>
<dbReference type="InterPro" id="IPR029063">
    <property type="entry name" value="SAM-dependent_MTases_sf"/>
</dbReference>
<keyword evidence="1" id="KW-0560">Oxidoreductase</keyword>
<dbReference type="Proteomes" id="UP000305874">
    <property type="component" value="Unassembled WGS sequence"/>
</dbReference>
<dbReference type="GO" id="GO:0051213">
    <property type="term" value="F:dioxygenase activity"/>
    <property type="evidence" value="ECO:0007669"/>
    <property type="project" value="UniProtKB-KW"/>
</dbReference>
<proteinExistence type="predicted"/>
<dbReference type="AlphaFoldDB" id="A0A5S3Z539"/>
<name>A0A5S3Z539_9GAMM</name>
<accession>A0A5S3Z539</accession>
<reference evidence="1 2" key="1">
    <citation type="submission" date="2017-12" db="EMBL/GenBank/DDBJ databases">
        <authorList>
            <person name="Paulsen S."/>
            <person name="Gram L.K."/>
        </authorList>
    </citation>
    <scope>NUCLEOTIDE SEQUENCE [LARGE SCALE GENOMIC DNA]</scope>
    <source>
        <strain evidence="1 2">S2897</strain>
    </source>
</reference>
<dbReference type="EMBL" id="PNCG01000009">
    <property type="protein sequence ID" value="TMP87338.1"/>
    <property type="molecule type" value="Genomic_DNA"/>
</dbReference>
<keyword evidence="1" id="KW-0223">Dioxygenase</keyword>
<reference evidence="2" key="2">
    <citation type="submission" date="2019-06" db="EMBL/GenBank/DDBJ databases">
        <title>Co-occurence of chitin degradation, pigmentation and bioactivity in marine Pseudoalteromonas.</title>
        <authorList>
            <person name="Sonnenschein E.C."/>
            <person name="Bech P.K."/>
        </authorList>
    </citation>
    <scope>NUCLEOTIDE SEQUENCE [LARGE SCALE GENOMIC DNA]</scope>
    <source>
        <strain evidence="2">S2897</strain>
    </source>
</reference>
<organism evidence="1 2">
    <name type="scientific">Pseudoalteromonas ruthenica</name>
    <dbReference type="NCBI Taxonomy" id="151081"/>
    <lineage>
        <taxon>Bacteria</taxon>
        <taxon>Pseudomonadati</taxon>
        <taxon>Pseudomonadota</taxon>
        <taxon>Gammaproteobacteria</taxon>
        <taxon>Alteromonadales</taxon>
        <taxon>Pseudoalteromonadaceae</taxon>
        <taxon>Pseudoalteromonas</taxon>
    </lineage>
</organism>
<comment type="caution">
    <text evidence="1">The sequence shown here is derived from an EMBL/GenBank/DDBJ whole genome shotgun (WGS) entry which is preliminary data.</text>
</comment>
<dbReference type="CDD" id="cd02440">
    <property type="entry name" value="AdoMet_MTases"/>
    <property type="match status" value="1"/>
</dbReference>
<dbReference type="SUPFAM" id="SSF53335">
    <property type="entry name" value="S-adenosyl-L-methionine-dependent methyltransferases"/>
    <property type="match status" value="1"/>
</dbReference>